<dbReference type="AlphaFoldDB" id="A0A2A6J414"/>
<evidence type="ECO:0008006" key="4">
    <source>
        <dbReference type="Google" id="ProtNLM"/>
    </source>
</evidence>
<dbReference type="RefSeq" id="WP_097615240.1">
    <property type="nucleotide sequence ID" value="NZ_NWSV01000028.1"/>
</dbReference>
<keyword evidence="1" id="KW-1133">Transmembrane helix</keyword>
<keyword evidence="3" id="KW-1185">Reference proteome</keyword>
<keyword evidence="1" id="KW-0472">Membrane</keyword>
<evidence type="ECO:0000313" key="3">
    <source>
        <dbReference type="Proteomes" id="UP000220768"/>
    </source>
</evidence>
<accession>A0A2A6J414</accession>
<name>A0A2A6J414_9HYPH</name>
<feature type="transmembrane region" description="Helical" evidence="1">
    <location>
        <begin position="59"/>
        <end position="82"/>
    </location>
</feature>
<keyword evidence="1" id="KW-0812">Transmembrane</keyword>
<evidence type="ECO:0000256" key="1">
    <source>
        <dbReference type="SAM" id="Phobius"/>
    </source>
</evidence>
<dbReference type="EMBL" id="NWSV01000028">
    <property type="protein sequence ID" value="PDT00939.1"/>
    <property type="molecule type" value="Genomic_DNA"/>
</dbReference>
<organism evidence="2 3">
    <name type="scientific">Rhizobium chutanense</name>
    <dbReference type="NCBI Taxonomy" id="2035448"/>
    <lineage>
        <taxon>Bacteria</taxon>
        <taxon>Pseudomonadati</taxon>
        <taxon>Pseudomonadota</taxon>
        <taxon>Alphaproteobacteria</taxon>
        <taxon>Hyphomicrobiales</taxon>
        <taxon>Rhizobiaceae</taxon>
        <taxon>Rhizobium/Agrobacterium group</taxon>
        <taxon>Rhizobium</taxon>
    </lineage>
</organism>
<gene>
    <name evidence="2" type="ORF">CO666_27795</name>
</gene>
<protein>
    <recommendedName>
        <fullName evidence="4">Transmembrane protein</fullName>
    </recommendedName>
</protein>
<reference evidence="2 3" key="1">
    <citation type="submission" date="2017-09" db="EMBL/GenBank/DDBJ databases">
        <title>Comparative genomics of rhizobia isolated from Phaseolus vulgaris in China.</title>
        <authorList>
            <person name="Tong W."/>
        </authorList>
    </citation>
    <scope>NUCLEOTIDE SEQUENCE [LARGE SCALE GENOMIC DNA]</scope>
    <source>
        <strain evidence="2 3">C5</strain>
    </source>
</reference>
<feature type="transmembrane region" description="Helical" evidence="1">
    <location>
        <begin position="30"/>
        <end position="47"/>
    </location>
</feature>
<sequence length="98" mass="10653">MIWLTLLLFAAIFIATLMMGQGRRLWISIAITSSALVVGALCLYEIVVRASCEIDESECLGATATAWLIAFVWSAPTIGFTLKLAAHIRSHGRGKTIE</sequence>
<comment type="caution">
    <text evidence="2">The sequence shown here is derived from an EMBL/GenBank/DDBJ whole genome shotgun (WGS) entry which is preliminary data.</text>
</comment>
<proteinExistence type="predicted"/>
<evidence type="ECO:0000313" key="2">
    <source>
        <dbReference type="EMBL" id="PDT00939.1"/>
    </source>
</evidence>
<dbReference type="Proteomes" id="UP000220768">
    <property type="component" value="Unassembled WGS sequence"/>
</dbReference>